<dbReference type="EMBL" id="JAUEPT010000010">
    <property type="protein sequence ID" value="KAK0448220.1"/>
    <property type="molecule type" value="Genomic_DNA"/>
</dbReference>
<sequence>MPSFWRNLICHGQYFCIYPAAFDSQEERYAGFSSPLHGTGVDVMTSDNVELRCYLIRTVHNPSARATAILFHGNGYHVWHHSHCAQQFYKLKCHVLMVSYRGYGGSTGVPTERGLRQDAQAALDFVLADSQLSSVPIVVHGHSLGGAVAVDLVSRNPTKVQALIIENTFLSISTVVRELPLIRYFTFFVHQKWDSASKISSVPRTTPILMLSGKRDQVVPEKHMHELWALAKTRSGPGVKDDTPLEDTFETFPQGQHADTSIQSGYWITVGNFLRALDKLRDKAVSLSRLISASPTQIRPSSFYTGMIQLVLYHTARTTKMLQKD</sequence>
<dbReference type="Gene3D" id="3.40.50.1820">
    <property type="entry name" value="alpha/beta hydrolase"/>
    <property type="match status" value="1"/>
</dbReference>
<reference evidence="2" key="1">
    <citation type="submission" date="2023-06" db="EMBL/GenBank/DDBJ databases">
        <authorList>
            <consortium name="Lawrence Berkeley National Laboratory"/>
            <person name="Ahrendt S."/>
            <person name="Sahu N."/>
            <person name="Indic B."/>
            <person name="Wong-Bajracharya J."/>
            <person name="Merenyi Z."/>
            <person name="Ke H.-M."/>
            <person name="Monk M."/>
            <person name="Kocsube S."/>
            <person name="Drula E."/>
            <person name="Lipzen A."/>
            <person name="Balint B."/>
            <person name="Henrissat B."/>
            <person name="Andreopoulos B."/>
            <person name="Martin F.M."/>
            <person name="Harder C.B."/>
            <person name="Rigling D."/>
            <person name="Ford K.L."/>
            <person name="Foster G.D."/>
            <person name="Pangilinan J."/>
            <person name="Papanicolaou A."/>
            <person name="Barry K."/>
            <person name="LaButti K."/>
            <person name="Viragh M."/>
            <person name="Koriabine M."/>
            <person name="Yan M."/>
            <person name="Riley R."/>
            <person name="Champramary S."/>
            <person name="Plett K.L."/>
            <person name="Tsai I.J."/>
            <person name="Slot J."/>
            <person name="Sipos G."/>
            <person name="Plett J."/>
            <person name="Nagy L.G."/>
            <person name="Grigoriev I.V."/>
        </authorList>
    </citation>
    <scope>NUCLEOTIDE SEQUENCE</scope>
    <source>
        <strain evidence="2">FPL87.14</strain>
    </source>
</reference>
<dbReference type="GO" id="GO:0016020">
    <property type="term" value="C:membrane"/>
    <property type="evidence" value="ECO:0007669"/>
    <property type="project" value="TreeGrafter"/>
</dbReference>
<evidence type="ECO:0000259" key="1">
    <source>
        <dbReference type="Pfam" id="PF12146"/>
    </source>
</evidence>
<keyword evidence="2" id="KW-0378">Hydrolase</keyword>
<dbReference type="Proteomes" id="UP001175226">
    <property type="component" value="Unassembled WGS sequence"/>
</dbReference>
<dbReference type="InterPro" id="IPR022742">
    <property type="entry name" value="Hydrolase_4"/>
</dbReference>
<dbReference type="Pfam" id="PF12146">
    <property type="entry name" value="Hydrolase_4"/>
    <property type="match status" value="1"/>
</dbReference>
<dbReference type="InterPro" id="IPR029058">
    <property type="entry name" value="AB_hydrolase_fold"/>
</dbReference>
<comment type="caution">
    <text evidence="2">The sequence shown here is derived from an EMBL/GenBank/DDBJ whole genome shotgun (WGS) entry which is preliminary data.</text>
</comment>
<name>A0AA39MWA9_9AGAR</name>
<gene>
    <name evidence="2" type="ORF">EV421DRAFT_2017165</name>
</gene>
<keyword evidence="3" id="KW-1185">Reference proteome</keyword>
<dbReference type="SUPFAM" id="SSF53474">
    <property type="entry name" value="alpha/beta-Hydrolases"/>
    <property type="match status" value="1"/>
</dbReference>
<proteinExistence type="predicted"/>
<dbReference type="PANTHER" id="PTHR12277:SF81">
    <property type="entry name" value="PROTEIN ABHD13"/>
    <property type="match status" value="1"/>
</dbReference>
<accession>A0AA39MWA9</accession>
<feature type="domain" description="Serine aminopeptidase S33" evidence="1">
    <location>
        <begin position="63"/>
        <end position="176"/>
    </location>
</feature>
<dbReference type="PANTHER" id="PTHR12277">
    <property type="entry name" value="ALPHA/BETA HYDROLASE DOMAIN-CONTAINING PROTEIN"/>
    <property type="match status" value="1"/>
</dbReference>
<organism evidence="2 3">
    <name type="scientific">Armillaria borealis</name>
    <dbReference type="NCBI Taxonomy" id="47425"/>
    <lineage>
        <taxon>Eukaryota</taxon>
        <taxon>Fungi</taxon>
        <taxon>Dikarya</taxon>
        <taxon>Basidiomycota</taxon>
        <taxon>Agaricomycotina</taxon>
        <taxon>Agaricomycetes</taxon>
        <taxon>Agaricomycetidae</taxon>
        <taxon>Agaricales</taxon>
        <taxon>Marasmiineae</taxon>
        <taxon>Physalacriaceae</taxon>
        <taxon>Armillaria</taxon>
    </lineage>
</organism>
<protein>
    <submittedName>
        <fullName evidence="2">Alpha/Beta hydrolase protein</fullName>
    </submittedName>
</protein>
<evidence type="ECO:0000313" key="3">
    <source>
        <dbReference type="Proteomes" id="UP001175226"/>
    </source>
</evidence>
<dbReference type="GO" id="GO:0008474">
    <property type="term" value="F:palmitoyl-(protein) hydrolase activity"/>
    <property type="evidence" value="ECO:0007669"/>
    <property type="project" value="TreeGrafter"/>
</dbReference>
<evidence type="ECO:0000313" key="2">
    <source>
        <dbReference type="EMBL" id="KAK0448220.1"/>
    </source>
</evidence>
<dbReference type="AlphaFoldDB" id="A0AA39MWA9"/>